<dbReference type="InterPro" id="IPR001628">
    <property type="entry name" value="Znf_hrmn_rcpt"/>
</dbReference>
<dbReference type="SMART" id="SM00399">
    <property type="entry name" value="ZnF_C4"/>
    <property type="match status" value="1"/>
</dbReference>
<dbReference type="GO" id="GO:0008270">
    <property type="term" value="F:zinc ion binding"/>
    <property type="evidence" value="ECO:0007669"/>
    <property type="project" value="UniProtKB-KW"/>
</dbReference>
<keyword evidence="1" id="KW-0479">Metal-binding</keyword>
<evidence type="ECO:0000256" key="5">
    <source>
        <dbReference type="ARBA" id="ARBA00023125"/>
    </source>
</evidence>
<dbReference type="PANTHER" id="PTHR45680">
    <property type="entry name" value="NUCLEAR HORMONE RECEPTOR FAMILY"/>
    <property type="match status" value="1"/>
</dbReference>
<dbReference type="PROSITE" id="PS51030">
    <property type="entry name" value="NUCLEAR_REC_DBD_2"/>
    <property type="match status" value="1"/>
</dbReference>
<dbReference type="OrthoDB" id="5830034at2759"/>
<dbReference type="Proteomes" id="UP000274756">
    <property type="component" value="Unassembled WGS sequence"/>
</dbReference>
<organism evidence="11 13">
    <name type="scientific">Dracunculus medinensis</name>
    <name type="common">Guinea worm</name>
    <dbReference type="NCBI Taxonomy" id="318479"/>
    <lineage>
        <taxon>Eukaryota</taxon>
        <taxon>Metazoa</taxon>
        <taxon>Ecdysozoa</taxon>
        <taxon>Nematoda</taxon>
        <taxon>Chromadorea</taxon>
        <taxon>Rhabditida</taxon>
        <taxon>Spirurina</taxon>
        <taxon>Dracunculoidea</taxon>
        <taxon>Dracunculidae</taxon>
        <taxon>Dracunculus</taxon>
    </lineage>
</organism>
<dbReference type="Proteomes" id="UP000038040">
    <property type="component" value="Unplaced"/>
</dbReference>
<dbReference type="STRING" id="318479.A0A0N4UFF1"/>
<evidence type="ECO:0000256" key="1">
    <source>
        <dbReference type="ARBA" id="ARBA00022723"/>
    </source>
</evidence>
<dbReference type="SUPFAM" id="SSF57716">
    <property type="entry name" value="Glucocorticoid receptor-like (DNA-binding domain)"/>
    <property type="match status" value="1"/>
</dbReference>
<evidence type="ECO:0000259" key="9">
    <source>
        <dbReference type="PROSITE" id="PS51030"/>
    </source>
</evidence>
<evidence type="ECO:0000256" key="6">
    <source>
        <dbReference type="ARBA" id="ARBA00023163"/>
    </source>
</evidence>
<keyword evidence="8" id="KW-0539">Nucleus</keyword>
<evidence type="ECO:0000256" key="3">
    <source>
        <dbReference type="ARBA" id="ARBA00022833"/>
    </source>
</evidence>
<evidence type="ECO:0000256" key="4">
    <source>
        <dbReference type="ARBA" id="ARBA00023015"/>
    </source>
</evidence>
<evidence type="ECO:0000313" key="12">
    <source>
        <dbReference type="Proteomes" id="UP000274756"/>
    </source>
</evidence>
<dbReference type="PANTHER" id="PTHR45680:SF29">
    <property type="entry name" value="NUCLEAR HORMONE RECEPTOR FAMILY"/>
    <property type="match status" value="1"/>
</dbReference>
<feature type="domain" description="Nuclear receptor" evidence="9">
    <location>
        <begin position="12"/>
        <end position="65"/>
    </location>
</feature>
<keyword evidence="7" id="KW-0675">Receptor</keyword>
<dbReference type="EMBL" id="UYYG01001182">
    <property type="protein sequence ID" value="VDN59482.1"/>
    <property type="molecule type" value="Genomic_DNA"/>
</dbReference>
<dbReference type="Gene3D" id="3.30.50.10">
    <property type="entry name" value="Erythroid Transcription Factor GATA-1, subunit A"/>
    <property type="match status" value="1"/>
</dbReference>
<keyword evidence="3" id="KW-0862">Zinc</keyword>
<reference evidence="13" key="1">
    <citation type="submission" date="2017-02" db="UniProtKB">
        <authorList>
            <consortium name="WormBaseParasite"/>
        </authorList>
    </citation>
    <scope>IDENTIFICATION</scope>
</reference>
<dbReference type="PRINTS" id="PR00047">
    <property type="entry name" value="STROIDFINGER"/>
</dbReference>
<dbReference type="Pfam" id="PF00105">
    <property type="entry name" value="zf-C4"/>
    <property type="match status" value="1"/>
</dbReference>
<keyword evidence="5" id="KW-0238">DNA-binding</keyword>
<evidence type="ECO:0000313" key="10">
    <source>
        <dbReference type="EMBL" id="VDN59482.1"/>
    </source>
</evidence>
<dbReference type="GO" id="GO:0043565">
    <property type="term" value="F:sequence-specific DNA binding"/>
    <property type="evidence" value="ECO:0007669"/>
    <property type="project" value="InterPro"/>
</dbReference>
<dbReference type="InterPro" id="IPR051152">
    <property type="entry name" value="C.elegans_Orphan_NR"/>
</dbReference>
<keyword evidence="2" id="KW-0863">Zinc-finger</keyword>
<protein>
    <submittedName>
        <fullName evidence="13">Nuclear receptor domain-containing protein</fullName>
    </submittedName>
</protein>
<dbReference type="WBParaSite" id="DME_0000615901-mRNA-1">
    <property type="protein sequence ID" value="DME_0000615901-mRNA-1"/>
    <property type="gene ID" value="DME_0000615901"/>
</dbReference>
<keyword evidence="4" id="KW-0805">Transcription regulation</keyword>
<accession>A0A0N4UFF1</accession>
<reference evidence="10 12" key="2">
    <citation type="submission" date="2018-11" db="EMBL/GenBank/DDBJ databases">
        <authorList>
            <consortium name="Pathogen Informatics"/>
        </authorList>
    </citation>
    <scope>NUCLEOTIDE SEQUENCE [LARGE SCALE GENOMIC DNA]</scope>
</reference>
<gene>
    <name evidence="10" type="ORF">DME_LOCUS9455</name>
</gene>
<evidence type="ECO:0000256" key="2">
    <source>
        <dbReference type="ARBA" id="ARBA00022771"/>
    </source>
</evidence>
<dbReference type="AlphaFoldDB" id="A0A0N4UFF1"/>
<dbReference type="GO" id="GO:0003700">
    <property type="term" value="F:DNA-binding transcription factor activity"/>
    <property type="evidence" value="ECO:0007669"/>
    <property type="project" value="InterPro"/>
</dbReference>
<name>A0A0N4UFF1_DRAME</name>
<keyword evidence="6" id="KW-0804">Transcription</keyword>
<evidence type="ECO:0000256" key="7">
    <source>
        <dbReference type="ARBA" id="ARBA00023170"/>
    </source>
</evidence>
<evidence type="ECO:0000313" key="13">
    <source>
        <dbReference type="WBParaSite" id="DME_0000615901-mRNA-1"/>
    </source>
</evidence>
<proteinExistence type="predicted"/>
<evidence type="ECO:0000313" key="11">
    <source>
        <dbReference type="Proteomes" id="UP000038040"/>
    </source>
</evidence>
<dbReference type="InterPro" id="IPR013088">
    <property type="entry name" value="Znf_NHR/GATA"/>
</dbReference>
<evidence type="ECO:0000256" key="8">
    <source>
        <dbReference type="ARBA" id="ARBA00023242"/>
    </source>
</evidence>
<keyword evidence="12" id="KW-1185">Reference proteome</keyword>
<sequence>MNQIIIEPTSLKNTCQICFMPADGIHFNVVSCRACAAFFRRTIAQNLDYKCRTGFSACDINKGFL</sequence>